<comment type="caution">
    <text evidence="2">The sequence shown here is derived from an EMBL/GenBank/DDBJ whole genome shotgun (WGS) entry which is preliminary data.</text>
</comment>
<protein>
    <recommendedName>
        <fullName evidence="1">Protein kinase domain-containing protein</fullName>
    </recommendedName>
</protein>
<dbReference type="InterPro" id="IPR011009">
    <property type="entry name" value="Kinase-like_dom_sf"/>
</dbReference>
<dbReference type="InterPro" id="IPR051043">
    <property type="entry name" value="Sulfatase_Mod_Factor_Kinase"/>
</dbReference>
<dbReference type="SMART" id="SM00220">
    <property type="entry name" value="S_TKc"/>
    <property type="match status" value="1"/>
</dbReference>
<dbReference type="Proteomes" id="UP001500979">
    <property type="component" value="Unassembled WGS sequence"/>
</dbReference>
<name>A0ABN3VG67_9PSEU</name>
<dbReference type="PANTHER" id="PTHR23150:SF19">
    <property type="entry name" value="FORMYLGLYCINE-GENERATING ENZYME"/>
    <property type="match status" value="1"/>
</dbReference>
<dbReference type="SUPFAM" id="SSF56436">
    <property type="entry name" value="C-type lectin-like"/>
    <property type="match status" value="1"/>
</dbReference>
<dbReference type="Gene3D" id="1.10.510.10">
    <property type="entry name" value="Transferase(Phosphotransferase) domain 1"/>
    <property type="match status" value="1"/>
</dbReference>
<dbReference type="Pfam" id="PF03781">
    <property type="entry name" value="FGE-sulfatase"/>
    <property type="match status" value="1"/>
</dbReference>
<dbReference type="InterPro" id="IPR042095">
    <property type="entry name" value="SUMF_sf"/>
</dbReference>
<organism evidence="2 3">
    <name type="scientific">Saccharopolyspora taberi</name>
    <dbReference type="NCBI Taxonomy" id="60895"/>
    <lineage>
        <taxon>Bacteria</taxon>
        <taxon>Bacillati</taxon>
        <taxon>Actinomycetota</taxon>
        <taxon>Actinomycetes</taxon>
        <taxon>Pseudonocardiales</taxon>
        <taxon>Pseudonocardiaceae</taxon>
        <taxon>Saccharopolyspora</taxon>
    </lineage>
</organism>
<keyword evidence="3" id="KW-1185">Reference proteome</keyword>
<gene>
    <name evidence="2" type="ORF">GCM10010470_41230</name>
</gene>
<dbReference type="EMBL" id="BAAAUX010000016">
    <property type="protein sequence ID" value="GAA2801936.1"/>
    <property type="molecule type" value="Genomic_DNA"/>
</dbReference>
<reference evidence="2 3" key="1">
    <citation type="journal article" date="2019" name="Int. J. Syst. Evol. Microbiol.">
        <title>The Global Catalogue of Microorganisms (GCM) 10K type strain sequencing project: providing services to taxonomists for standard genome sequencing and annotation.</title>
        <authorList>
            <consortium name="The Broad Institute Genomics Platform"/>
            <consortium name="The Broad Institute Genome Sequencing Center for Infectious Disease"/>
            <person name="Wu L."/>
            <person name="Ma J."/>
        </authorList>
    </citation>
    <scope>NUCLEOTIDE SEQUENCE [LARGE SCALE GENOMIC DNA]</scope>
    <source>
        <strain evidence="2 3">JCM 9383</strain>
    </source>
</reference>
<dbReference type="InterPro" id="IPR016187">
    <property type="entry name" value="CTDL_fold"/>
</dbReference>
<dbReference type="PANTHER" id="PTHR23150">
    <property type="entry name" value="SULFATASE MODIFYING FACTOR 1, 2"/>
    <property type="match status" value="1"/>
</dbReference>
<dbReference type="PROSITE" id="PS00108">
    <property type="entry name" value="PROTEIN_KINASE_ST"/>
    <property type="match status" value="1"/>
</dbReference>
<evidence type="ECO:0000259" key="1">
    <source>
        <dbReference type="PROSITE" id="PS50011"/>
    </source>
</evidence>
<dbReference type="Gene3D" id="3.90.1580.10">
    <property type="entry name" value="paralog of FGE (formylglycine-generating enzyme)"/>
    <property type="match status" value="1"/>
</dbReference>
<evidence type="ECO:0000313" key="3">
    <source>
        <dbReference type="Proteomes" id="UP001500979"/>
    </source>
</evidence>
<evidence type="ECO:0000313" key="2">
    <source>
        <dbReference type="EMBL" id="GAA2801936.1"/>
    </source>
</evidence>
<dbReference type="InterPro" id="IPR005532">
    <property type="entry name" value="SUMF_dom"/>
</dbReference>
<accession>A0ABN3VG67</accession>
<dbReference type="InterPro" id="IPR008271">
    <property type="entry name" value="Ser/Thr_kinase_AS"/>
</dbReference>
<dbReference type="SUPFAM" id="SSF56112">
    <property type="entry name" value="Protein kinase-like (PK-like)"/>
    <property type="match status" value="1"/>
</dbReference>
<dbReference type="InterPro" id="IPR000719">
    <property type="entry name" value="Prot_kinase_dom"/>
</dbReference>
<sequence length="563" mass="61260">MGLYEGRVLSTGETVVEVRHGGFAEVGVLDDEFEGRKKVVKRLSDRVLETAGKAVADSFFHECKTVFAKLEGVPHVAPSILAMRNLDDLGPVLFVSYVDGPALRELIRAGRQSLTQTVRMGGQIARAVAGAHDRDVRHRDLKPSNILLTTGNEIRLIDWGLSRAQEATELTVGVVDYLSPERREQPILDAAPDDVHALGVILHECLTGGYPDTSAGPVRLRAGLAAARAFAPARLLDLVCGMLDPRPQGRPTARDAATALTDPVLVEDITAREVEDPFCRKCGFVAADAHRSACPVCDHVLYARFATPPRAGMVRIPPGVYIQGIDQNQARQALMAAGIDADSKHLEWLAPPDDQPKEVFVPGFDIDVEPVTNLAYAEFAEATNYPAPEGLLPGSSNLPDHPVVHVTWRDALCYALWAGKRLPRPQEWEKAARGDRDNRTYPWGDVWQESRCNHSRYSGNQFPRTNPVGAFTSGESDGRSPFGVAGMAGNVSEWVSHSKPSHAQGRDARMRAVCGGGWSDPVAVYGAVSVQLPAEIDYESPSVGFRCVADIVYEERRIDEIGS</sequence>
<feature type="domain" description="Protein kinase" evidence="1">
    <location>
        <begin position="12"/>
        <end position="265"/>
    </location>
</feature>
<dbReference type="Pfam" id="PF00069">
    <property type="entry name" value="Pkinase"/>
    <property type="match status" value="1"/>
</dbReference>
<proteinExistence type="predicted"/>
<dbReference type="RefSeq" id="WP_344682082.1">
    <property type="nucleotide sequence ID" value="NZ_BAAAUX010000016.1"/>
</dbReference>
<dbReference type="PROSITE" id="PS50011">
    <property type="entry name" value="PROTEIN_KINASE_DOM"/>
    <property type="match status" value="1"/>
</dbReference>